<keyword evidence="3" id="KW-1185">Reference proteome</keyword>
<feature type="region of interest" description="Disordered" evidence="1">
    <location>
        <begin position="1"/>
        <end position="22"/>
    </location>
</feature>
<reference evidence="2 3" key="1">
    <citation type="submission" date="2017-05" db="EMBL/GenBank/DDBJ databases">
        <authorList>
            <person name="Song R."/>
            <person name="Chenine A.L."/>
            <person name="Ruprecht R.M."/>
        </authorList>
    </citation>
    <scope>NUCLEOTIDE SEQUENCE [LARGE SCALE GENOMIC DNA]</scope>
</reference>
<evidence type="ECO:0000313" key="2">
    <source>
        <dbReference type="EMBL" id="ARV76753.1"/>
    </source>
</evidence>
<dbReference type="EMBL" id="MF042360">
    <property type="protein sequence ID" value="ARV76753.1"/>
    <property type="molecule type" value="Genomic_DNA"/>
</dbReference>
<name>A0A1Y0SYE0_9CAUD</name>
<sequence>MEPSIIPNAHECAHLSPPTDEDNRRIDAALNTIFNKGTNAMTEQTTVALTDITEETPITFDHLEQVAADTEKAATEMLRQDGWSIVTEMQKALLKGINSTSLVVLPVQGNLELVKSKVSDPEGFSKIMSTLTFDIGQLIEASTLLSDQHVEKKGAVADEDFALVQKVAFGYSELQGYLERAIQPLVVQVADILEAAGITELEIK</sequence>
<dbReference type="Proteomes" id="UP000225448">
    <property type="component" value="Segment"/>
</dbReference>
<evidence type="ECO:0000313" key="3">
    <source>
        <dbReference type="Proteomes" id="UP000225448"/>
    </source>
</evidence>
<evidence type="ECO:0000256" key="1">
    <source>
        <dbReference type="SAM" id="MobiDB-lite"/>
    </source>
</evidence>
<gene>
    <name evidence="2" type="ORF">PHABIO_122</name>
</gene>
<protein>
    <submittedName>
        <fullName evidence="2">Uncharacterized protein</fullName>
    </submittedName>
</protein>
<accession>A0A1Y0SYE0</accession>
<proteinExistence type="predicted"/>
<organism evidence="2 3">
    <name type="scientific">Pseudomonas phage Phabio</name>
    <dbReference type="NCBI Taxonomy" id="2006668"/>
    <lineage>
        <taxon>Viruses</taxon>
        <taxon>Duplodnaviria</taxon>
        <taxon>Heunggongvirae</taxon>
        <taxon>Uroviricota</taxon>
        <taxon>Caudoviricetes</taxon>
        <taxon>Chimalliviridae</taxon>
        <taxon>Phabiovirus</taxon>
        <taxon>Phabiovirus phabio</taxon>
    </lineage>
</organism>